<gene>
    <name evidence="1" type="ORF">ATC1_131786</name>
</gene>
<name>A0A0S7BVK9_9CHLR</name>
<dbReference type="RefSeq" id="WP_172667797.1">
    <property type="nucleotide sequence ID" value="NZ_DF968181.1"/>
</dbReference>
<dbReference type="Pfam" id="PF02348">
    <property type="entry name" value="CTP_transf_3"/>
    <property type="match status" value="1"/>
</dbReference>
<dbReference type="AlphaFoldDB" id="A0A0S7BVK9"/>
<dbReference type="Proteomes" id="UP000053370">
    <property type="component" value="Unassembled WGS sequence"/>
</dbReference>
<dbReference type="GO" id="GO:0005829">
    <property type="term" value="C:cytosol"/>
    <property type="evidence" value="ECO:0007669"/>
    <property type="project" value="TreeGrafter"/>
</dbReference>
<dbReference type="STRING" id="1678840.ATC1_131786"/>
<dbReference type="InterPro" id="IPR029044">
    <property type="entry name" value="Nucleotide-diphossugar_trans"/>
</dbReference>
<keyword evidence="1" id="KW-0548">Nucleotidyltransferase</keyword>
<dbReference type="PANTHER" id="PTHR42866:SF1">
    <property type="entry name" value="SPORE COAT POLYSACCHARIDE BIOSYNTHESIS PROTEIN SPSF"/>
    <property type="match status" value="1"/>
</dbReference>
<evidence type="ECO:0000313" key="1">
    <source>
        <dbReference type="EMBL" id="GAP41790.1"/>
    </source>
</evidence>
<sequence>MKKTLIIQARMGSSRLPGKVLLDLQGRPVLEWVVRRGAQAAFVDEVLVATTVNVADDPIEKWCLEHGIACFRGSEFDVLDRFYQASLSVHSDLIIRVTADCPLIDPKVIDDTIRHFLNTGADFTANRLPPPWHRTFPIGLDVEVVSFMNLKKAWQEAREPFEREHVMPWFYSVPGRFKVEILDHYPDYGNHRWTIDTLDDYLLLQEIFKRLSDPLQASWYDVLKIIEQNPDLERINESTHAKQVDVVDERSLKKT</sequence>
<dbReference type="EMBL" id="DF968181">
    <property type="protein sequence ID" value="GAP41790.1"/>
    <property type="molecule type" value="Genomic_DNA"/>
</dbReference>
<proteinExistence type="predicted"/>
<protein>
    <submittedName>
        <fullName evidence="1">Spore coat polysaccharide biosynthesis protein SpsF, cytidylyltransferase family</fullName>
    </submittedName>
</protein>
<dbReference type="InterPro" id="IPR003329">
    <property type="entry name" value="Cytidylyl_trans"/>
</dbReference>
<reference evidence="1" key="1">
    <citation type="journal article" date="2015" name="Genome Announc.">
        <title>Draft Genome Sequence of Anaerolineae Strain TC1, a Novel Isolate from a Methanogenic Wastewater Treatment System.</title>
        <authorList>
            <person name="Matsuura N."/>
            <person name="Tourlousse D.M."/>
            <person name="Sun L."/>
            <person name="Toyonaga M."/>
            <person name="Kuroda K."/>
            <person name="Ohashi A."/>
            <person name="Cruz R."/>
            <person name="Yamaguchi T."/>
            <person name="Sekiguchi Y."/>
        </authorList>
    </citation>
    <scope>NUCLEOTIDE SEQUENCE [LARGE SCALE GENOMIC DNA]</scope>
    <source>
        <strain evidence="1">TC1</strain>
    </source>
</reference>
<dbReference type="PANTHER" id="PTHR42866">
    <property type="entry name" value="3-DEOXY-MANNO-OCTULOSONATE CYTIDYLYLTRANSFERASE"/>
    <property type="match status" value="1"/>
</dbReference>
<dbReference type="GO" id="GO:0016779">
    <property type="term" value="F:nucleotidyltransferase activity"/>
    <property type="evidence" value="ECO:0007669"/>
    <property type="project" value="UniProtKB-KW"/>
</dbReference>
<dbReference type="CDD" id="cd02518">
    <property type="entry name" value="GT2_SpsF"/>
    <property type="match status" value="1"/>
</dbReference>
<evidence type="ECO:0000313" key="2">
    <source>
        <dbReference type="Proteomes" id="UP000053370"/>
    </source>
</evidence>
<accession>A0A0S7BVK9</accession>
<dbReference type="SUPFAM" id="SSF53448">
    <property type="entry name" value="Nucleotide-diphospho-sugar transferases"/>
    <property type="match status" value="1"/>
</dbReference>
<organism evidence="1">
    <name type="scientific">Flexilinea flocculi</name>
    <dbReference type="NCBI Taxonomy" id="1678840"/>
    <lineage>
        <taxon>Bacteria</taxon>
        <taxon>Bacillati</taxon>
        <taxon>Chloroflexota</taxon>
        <taxon>Anaerolineae</taxon>
        <taxon>Anaerolineales</taxon>
        <taxon>Anaerolineaceae</taxon>
        <taxon>Flexilinea</taxon>
    </lineage>
</organism>
<keyword evidence="2" id="KW-1185">Reference proteome</keyword>
<keyword evidence="1" id="KW-0808">Transferase</keyword>
<dbReference type="Gene3D" id="3.90.550.10">
    <property type="entry name" value="Spore Coat Polysaccharide Biosynthesis Protein SpsA, Chain A"/>
    <property type="match status" value="1"/>
</dbReference>